<name>A0A0E3S4Y7_9EURY</name>
<keyword evidence="2" id="KW-0472">Membrane</keyword>
<evidence type="ECO:0000313" key="4">
    <source>
        <dbReference type="Proteomes" id="UP000033072"/>
    </source>
</evidence>
<gene>
    <name evidence="3" type="ORF">MSLAZ_0702</name>
</gene>
<dbReference type="InterPro" id="IPR026476">
    <property type="entry name" value="Sarcinarray_fam"/>
</dbReference>
<dbReference type="PATRIC" id="fig|1434111.4.peg.883"/>
<evidence type="ECO:0000313" key="3">
    <source>
        <dbReference type="EMBL" id="AKB73963.1"/>
    </source>
</evidence>
<dbReference type="KEGG" id="mls:MSLAZ_0702"/>
<accession>A0A0E3S4Y7</accession>
<dbReference type="NCBIfam" id="TIGR04204">
    <property type="entry name" value="MAST_ArtA_sort"/>
    <property type="match status" value="1"/>
</dbReference>
<organism evidence="3 4">
    <name type="scientific">Methanosarcina lacustris Z-7289</name>
    <dbReference type="NCBI Taxonomy" id="1434111"/>
    <lineage>
        <taxon>Archaea</taxon>
        <taxon>Methanobacteriati</taxon>
        <taxon>Methanobacteriota</taxon>
        <taxon>Stenosarchaea group</taxon>
        <taxon>Methanomicrobia</taxon>
        <taxon>Methanosarcinales</taxon>
        <taxon>Methanosarcinaceae</taxon>
        <taxon>Methanosarcina</taxon>
    </lineage>
</organism>
<feature type="transmembrane region" description="Helical" evidence="2">
    <location>
        <begin position="185"/>
        <end position="202"/>
    </location>
</feature>
<sequence length="205" mass="22749">MRNMKIKHLILVSILILTVNLAAASNPYGEIYTYDVYYNDKLLPGTEVAKPLLKIGEPFNIKVNITVYQEYKVSGQISEIGSGDFEVIEGPSEMNRYSSANLKPNESHVFEWTIKPTEGWAGGSLPIDFHYALLEKGNPDPILNSGFTVAYPHISNEYYEGEIPTSEDHPVSETEPSSKSASTPAFSLVTAISALVLVFLRFSRQ</sequence>
<dbReference type="HOGENOM" id="CLU_086259_0_0_2"/>
<protein>
    <recommendedName>
        <fullName evidence="5">Sarcinarray family protein</fullName>
    </recommendedName>
</protein>
<keyword evidence="4" id="KW-1185">Reference proteome</keyword>
<dbReference type="NCBIfam" id="TIGR04209">
    <property type="entry name" value="sarcinarray"/>
    <property type="match status" value="1"/>
</dbReference>
<dbReference type="STRING" id="1434111.MSLAZ_0702"/>
<dbReference type="AlphaFoldDB" id="A0A0E3S4Y7"/>
<dbReference type="Proteomes" id="UP000033072">
    <property type="component" value="Chromosome"/>
</dbReference>
<dbReference type="InterPro" id="IPR026450">
    <property type="entry name" value="MAST_dom"/>
</dbReference>
<evidence type="ECO:0000256" key="2">
    <source>
        <dbReference type="SAM" id="Phobius"/>
    </source>
</evidence>
<dbReference type="EMBL" id="CP009515">
    <property type="protein sequence ID" value="AKB73963.1"/>
    <property type="molecule type" value="Genomic_DNA"/>
</dbReference>
<evidence type="ECO:0000256" key="1">
    <source>
        <dbReference type="SAM" id="MobiDB-lite"/>
    </source>
</evidence>
<proteinExistence type="predicted"/>
<feature type="region of interest" description="Disordered" evidence="1">
    <location>
        <begin position="162"/>
        <end position="181"/>
    </location>
</feature>
<reference evidence="3 4" key="1">
    <citation type="submission" date="2014-07" db="EMBL/GenBank/DDBJ databases">
        <title>Methanogenic archaea and the global carbon cycle.</title>
        <authorList>
            <person name="Henriksen J.R."/>
            <person name="Luke J."/>
            <person name="Reinhart S."/>
            <person name="Benedict M.N."/>
            <person name="Youngblut N.D."/>
            <person name="Metcalf M.E."/>
            <person name="Whitaker R.J."/>
            <person name="Metcalf W.W."/>
        </authorList>
    </citation>
    <scope>NUCLEOTIDE SEQUENCE [LARGE SCALE GENOMIC DNA]</scope>
    <source>
        <strain evidence="3 4">Z-7289</strain>
    </source>
</reference>
<keyword evidence="2" id="KW-1133">Transmembrane helix</keyword>
<keyword evidence="2" id="KW-0812">Transmembrane</keyword>
<evidence type="ECO:0008006" key="5">
    <source>
        <dbReference type="Google" id="ProtNLM"/>
    </source>
</evidence>